<feature type="non-terminal residue" evidence="2">
    <location>
        <position position="1"/>
    </location>
</feature>
<proteinExistence type="predicted"/>
<gene>
    <name evidence="2" type="ORF">OSB1V03_LOCUS13570</name>
</gene>
<evidence type="ECO:0000259" key="1">
    <source>
        <dbReference type="PROSITE" id="PS50940"/>
    </source>
</evidence>
<dbReference type="Proteomes" id="UP000759131">
    <property type="component" value="Unassembled WGS sequence"/>
</dbReference>
<feature type="domain" description="Chitin-binding type-2" evidence="1">
    <location>
        <begin position="14"/>
        <end position="71"/>
    </location>
</feature>
<dbReference type="OrthoDB" id="6407093at2759"/>
<dbReference type="AlphaFoldDB" id="A0A7R9L171"/>
<dbReference type="GO" id="GO:0005576">
    <property type="term" value="C:extracellular region"/>
    <property type="evidence" value="ECO:0007669"/>
    <property type="project" value="InterPro"/>
</dbReference>
<dbReference type="GO" id="GO:0008061">
    <property type="term" value="F:chitin binding"/>
    <property type="evidence" value="ECO:0007669"/>
    <property type="project" value="InterPro"/>
</dbReference>
<accession>A0A7R9L171</accession>
<organism evidence="2">
    <name type="scientific">Medioppia subpectinata</name>
    <dbReference type="NCBI Taxonomy" id="1979941"/>
    <lineage>
        <taxon>Eukaryota</taxon>
        <taxon>Metazoa</taxon>
        <taxon>Ecdysozoa</taxon>
        <taxon>Arthropoda</taxon>
        <taxon>Chelicerata</taxon>
        <taxon>Arachnida</taxon>
        <taxon>Acari</taxon>
        <taxon>Acariformes</taxon>
        <taxon>Sarcoptiformes</taxon>
        <taxon>Oribatida</taxon>
        <taxon>Brachypylina</taxon>
        <taxon>Oppioidea</taxon>
        <taxon>Oppiidae</taxon>
        <taxon>Medioppia</taxon>
    </lineage>
</organism>
<name>A0A7R9L171_9ACAR</name>
<dbReference type="Gene3D" id="2.170.140.10">
    <property type="entry name" value="Chitin binding domain"/>
    <property type="match status" value="1"/>
</dbReference>
<dbReference type="EMBL" id="CAJPIZ010012260">
    <property type="protein sequence ID" value="CAG2113602.1"/>
    <property type="molecule type" value="Genomic_DNA"/>
</dbReference>
<dbReference type="PROSITE" id="PS50940">
    <property type="entry name" value="CHIT_BIND_II"/>
    <property type="match status" value="1"/>
</dbReference>
<dbReference type="SMART" id="SM00494">
    <property type="entry name" value="ChtBD2"/>
    <property type="match status" value="1"/>
</dbReference>
<dbReference type="EMBL" id="OC866835">
    <property type="protein sequence ID" value="CAD7633172.1"/>
    <property type="molecule type" value="Genomic_DNA"/>
</dbReference>
<dbReference type="InterPro" id="IPR036508">
    <property type="entry name" value="Chitin-bd_dom_sf"/>
</dbReference>
<dbReference type="InterPro" id="IPR002557">
    <property type="entry name" value="Chitin-bd_dom"/>
</dbReference>
<protein>
    <recommendedName>
        <fullName evidence="1">Chitin-binding type-2 domain-containing protein</fullName>
    </recommendedName>
</protein>
<evidence type="ECO:0000313" key="3">
    <source>
        <dbReference type="Proteomes" id="UP000759131"/>
    </source>
</evidence>
<keyword evidence="3" id="KW-1185">Reference proteome</keyword>
<dbReference type="SUPFAM" id="SSF57625">
    <property type="entry name" value="Invertebrate chitin-binding proteins"/>
    <property type="match status" value="1"/>
</dbReference>
<evidence type="ECO:0000313" key="2">
    <source>
        <dbReference type="EMBL" id="CAD7633172.1"/>
    </source>
</evidence>
<dbReference type="Pfam" id="PF01607">
    <property type="entry name" value="CBM_14"/>
    <property type="match status" value="1"/>
</dbReference>
<reference evidence="2" key="1">
    <citation type="submission" date="2020-11" db="EMBL/GenBank/DDBJ databases">
        <authorList>
            <person name="Tran Van P."/>
        </authorList>
    </citation>
    <scope>NUCLEOTIDE SEQUENCE</scope>
</reference>
<sequence length="128" mass="13776">GPITGYQCPVKDIAGGCVGPTECHYSNPRSCESYIQCTAGGVAYEMPCPVGLHWNNRAKLCDYPEVADCSAEFVCPVEDIVRTRCLGETDCVYPKAGNCRQFIACEVNPDGRTGRPTVKDCVPGHGVE</sequence>